<dbReference type="InterPro" id="IPR036162">
    <property type="entry name" value="Resolvase-like_N_sf"/>
</dbReference>
<dbReference type="OrthoDB" id="9800103at2"/>
<dbReference type="Proteomes" id="UP000440304">
    <property type="component" value="Unassembled WGS sequence"/>
</dbReference>
<dbReference type="RefSeq" id="WP_160786712.1">
    <property type="nucleotide sequence ID" value="NZ_CP086610.1"/>
</dbReference>
<gene>
    <name evidence="9" type="ORF">GR156_13515</name>
</gene>
<dbReference type="FunFam" id="3.40.50.1390:FF:000001">
    <property type="entry name" value="DNA recombinase"/>
    <property type="match status" value="1"/>
</dbReference>
<proteinExistence type="inferred from homology"/>
<accession>A0A6N8TFB9</accession>
<name>A0A6N8TFB9_SHIZO</name>
<keyword evidence="3" id="KW-0230">DNA invertase</keyword>
<keyword evidence="5" id="KW-0233">DNA recombination</keyword>
<evidence type="ECO:0000256" key="3">
    <source>
        <dbReference type="ARBA" id="ARBA00023100"/>
    </source>
</evidence>
<dbReference type="GO" id="GO:0003677">
    <property type="term" value="F:DNA binding"/>
    <property type="evidence" value="ECO:0007669"/>
    <property type="project" value="UniProtKB-KW"/>
</dbReference>
<dbReference type="PANTHER" id="PTHR30461:SF26">
    <property type="entry name" value="RESOLVASE HOMOLOG YNEB"/>
    <property type="match status" value="1"/>
</dbReference>
<organism evidence="9 10">
    <name type="scientific">Shinella zoogloeoides</name>
    <name type="common">Crabtreella saccharophila</name>
    <dbReference type="NCBI Taxonomy" id="352475"/>
    <lineage>
        <taxon>Bacteria</taxon>
        <taxon>Pseudomonadati</taxon>
        <taxon>Pseudomonadota</taxon>
        <taxon>Alphaproteobacteria</taxon>
        <taxon>Hyphomicrobiales</taxon>
        <taxon>Rhizobiaceae</taxon>
        <taxon>Shinella</taxon>
    </lineage>
</organism>
<evidence type="ECO:0000256" key="7">
    <source>
        <dbReference type="PROSITE-ProRule" id="PRU10137"/>
    </source>
</evidence>
<evidence type="ECO:0000256" key="1">
    <source>
        <dbReference type="ARBA" id="ARBA00009913"/>
    </source>
</evidence>
<dbReference type="Gene3D" id="1.10.10.60">
    <property type="entry name" value="Homeodomain-like"/>
    <property type="match status" value="1"/>
</dbReference>
<feature type="domain" description="Resolvase/invertase-type recombinase catalytic" evidence="8">
    <location>
        <begin position="3"/>
        <end position="138"/>
    </location>
</feature>
<comment type="similarity">
    <text evidence="1">Belongs to the site-specific recombinase resolvase family.</text>
</comment>
<keyword evidence="2" id="KW-0229">DNA integration</keyword>
<feature type="active site" description="O-(5'-phospho-DNA)-serine intermediate" evidence="6 7">
    <location>
        <position position="11"/>
    </location>
</feature>
<dbReference type="GO" id="GO:0000150">
    <property type="term" value="F:DNA strand exchange activity"/>
    <property type="evidence" value="ECO:0007669"/>
    <property type="project" value="UniProtKB-KW"/>
</dbReference>
<sequence length="192" mass="20852">MGERVAYIRVSSVGQNLDVQREKAIAAGVAPENIFEEKKSGTNTNRPALKEALRFVRKGDTFIVSRIDRLARSLADLLAIVKELTDKGVSLHVLDQSIDTSNPAGRAMLQMLGIFAEFEAAIRAERQVDGIASAKDKGVKFGRKLLLTDAKIAEIAQMRRDGLMIKDIIAKTGLKKATVYKALGQATTGEVA</sequence>
<evidence type="ECO:0000313" key="10">
    <source>
        <dbReference type="Proteomes" id="UP000440304"/>
    </source>
</evidence>
<dbReference type="AlphaFoldDB" id="A0A6N8TFB9"/>
<evidence type="ECO:0000256" key="6">
    <source>
        <dbReference type="PIRSR" id="PIRSR606118-50"/>
    </source>
</evidence>
<dbReference type="PROSITE" id="PS00397">
    <property type="entry name" value="RECOMBINASES_1"/>
    <property type="match status" value="1"/>
</dbReference>
<protein>
    <submittedName>
        <fullName evidence="9">Recombinase family protein</fullName>
    </submittedName>
</protein>
<dbReference type="InterPro" id="IPR006119">
    <property type="entry name" value="Resolv_N"/>
</dbReference>
<dbReference type="PROSITE" id="PS00398">
    <property type="entry name" value="RECOMBINASES_2"/>
    <property type="match status" value="1"/>
</dbReference>
<dbReference type="Gene3D" id="3.40.50.1390">
    <property type="entry name" value="Resolvase, N-terminal catalytic domain"/>
    <property type="match status" value="1"/>
</dbReference>
<evidence type="ECO:0000259" key="8">
    <source>
        <dbReference type="PROSITE" id="PS51736"/>
    </source>
</evidence>
<reference evidence="9 10" key="1">
    <citation type="submission" date="2019-12" db="EMBL/GenBank/DDBJ databases">
        <title>Shinella granuli gen. nov., sp. nov., and proposal of the reclassification of Zoogloea ramigera ATCC 19623 as Shinella zoogloeoides sp. nov.</title>
        <authorList>
            <person name="Gao J."/>
        </authorList>
    </citation>
    <scope>NUCLEOTIDE SEQUENCE [LARGE SCALE GENOMIC DNA]</scope>
    <source>
        <strain evidence="9 10">DSM 287</strain>
    </source>
</reference>
<dbReference type="SUPFAM" id="SSF53041">
    <property type="entry name" value="Resolvase-like"/>
    <property type="match status" value="1"/>
</dbReference>
<evidence type="ECO:0000256" key="5">
    <source>
        <dbReference type="ARBA" id="ARBA00023172"/>
    </source>
</evidence>
<dbReference type="InterPro" id="IPR006118">
    <property type="entry name" value="Recombinase_CS"/>
</dbReference>
<evidence type="ECO:0000256" key="4">
    <source>
        <dbReference type="ARBA" id="ARBA00023125"/>
    </source>
</evidence>
<dbReference type="PROSITE" id="PS51736">
    <property type="entry name" value="RECOMBINASES_3"/>
    <property type="match status" value="1"/>
</dbReference>
<keyword evidence="4" id="KW-0238">DNA-binding</keyword>
<dbReference type="Pfam" id="PF00239">
    <property type="entry name" value="Resolvase"/>
    <property type="match status" value="1"/>
</dbReference>
<comment type="caution">
    <text evidence="9">The sequence shown here is derived from an EMBL/GenBank/DDBJ whole genome shotgun (WGS) entry which is preliminary data.</text>
</comment>
<dbReference type="SMART" id="SM00857">
    <property type="entry name" value="Resolvase"/>
    <property type="match status" value="1"/>
</dbReference>
<dbReference type="PANTHER" id="PTHR30461">
    <property type="entry name" value="DNA-INVERTASE FROM LAMBDOID PROPHAGE"/>
    <property type="match status" value="1"/>
</dbReference>
<evidence type="ECO:0000256" key="2">
    <source>
        <dbReference type="ARBA" id="ARBA00022908"/>
    </source>
</evidence>
<dbReference type="EMBL" id="WUML01000011">
    <property type="protein sequence ID" value="MXO01331.1"/>
    <property type="molecule type" value="Genomic_DNA"/>
</dbReference>
<dbReference type="GO" id="GO:0015074">
    <property type="term" value="P:DNA integration"/>
    <property type="evidence" value="ECO:0007669"/>
    <property type="project" value="UniProtKB-KW"/>
</dbReference>
<evidence type="ECO:0000313" key="9">
    <source>
        <dbReference type="EMBL" id="MXO01331.1"/>
    </source>
</evidence>
<dbReference type="InterPro" id="IPR050639">
    <property type="entry name" value="SSR_resolvase"/>
</dbReference>
<dbReference type="CDD" id="cd03768">
    <property type="entry name" value="SR_ResInv"/>
    <property type="match status" value="1"/>
</dbReference>